<name>A0AAE3D473_9HYPH</name>
<dbReference type="EMBL" id="JAICBX010000006">
    <property type="protein sequence ID" value="MBW8640493.1"/>
    <property type="molecule type" value="Genomic_DNA"/>
</dbReference>
<evidence type="ECO:0000259" key="3">
    <source>
        <dbReference type="Pfam" id="PF01764"/>
    </source>
</evidence>
<evidence type="ECO:0000256" key="1">
    <source>
        <dbReference type="SAM" id="MobiDB-lite"/>
    </source>
</evidence>
<feature type="signal peptide" evidence="2">
    <location>
        <begin position="1"/>
        <end position="31"/>
    </location>
</feature>
<dbReference type="Pfam" id="PF01764">
    <property type="entry name" value="Lipase_3"/>
    <property type="match status" value="1"/>
</dbReference>
<dbReference type="Proteomes" id="UP001196509">
    <property type="component" value="Unassembled WGS sequence"/>
</dbReference>
<dbReference type="InterPro" id="IPR029058">
    <property type="entry name" value="AB_hydrolase_fold"/>
</dbReference>
<keyword evidence="2" id="KW-0732">Signal</keyword>
<protein>
    <submittedName>
        <fullName evidence="4">Lipase</fullName>
    </submittedName>
</protein>
<accession>A0AAE3D473</accession>
<feature type="chain" id="PRO_5042102873" evidence="2">
    <location>
        <begin position="32"/>
        <end position="230"/>
    </location>
</feature>
<dbReference type="AlphaFoldDB" id="A0AAE3D473"/>
<dbReference type="SUPFAM" id="SSF53474">
    <property type="entry name" value="alpha/beta-Hydrolases"/>
    <property type="match status" value="1"/>
</dbReference>
<organism evidence="4 5">
    <name type="scientific">Flavimaribacter sediminis</name>
    <dbReference type="NCBI Taxonomy" id="2865987"/>
    <lineage>
        <taxon>Bacteria</taxon>
        <taxon>Pseudomonadati</taxon>
        <taxon>Pseudomonadota</taxon>
        <taxon>Alphaproteobacteria</taxon>
        <taxon>Hyphomicrobiales</taxon>
        <taxon>Rhizobiaceae</taxon>
        <taxon>Flavimaribacter</taxon>
    </lineage>
</organism>
<keyword evidence="5" id="KW-1185">Reference proteome</keyword>
<comment type="caution">
    <text evidence="4">The sequence shown here is derived from an EMBL/GenBank/DDBJ whole genome shotgun (WGS) entry which is preliminary data.</text>
</comment>
<sequence>MLGIVKTMKSVLGAICAATLVVALSIPASFAENDSNYTNRQTRDTTNHSYSSAKNRKVDPRTGEVYLLRGLANIFSLGMDEIEKKMEARGLNARTFNHSGWKSVANDIVRRSKDKKVSYPIVIAGHSLGANSSVSMANYLADNGLEVALVVAYDPTIKRTVGKNIDNVINFYVPNATDSNAITKGPGFKGSLKNVDISDMKNVGHMNLEKNPKLQDELVNRVLKITRAKK</sequence>
<gene>
    <name evidence="4" type="ORF">K1W69_25095</name>
</gene>
<feature type="domain" description="Fungal lipase-type" evidence="3">
    <location>
        <begin position="95"/>
        <end position="146"/>
    </location>
</feature>
<evidence type="ECO:0000256" key="2">
    <source>
        <dbReference type="SAM" id="SignalP"/>
    </source>
</evidence>
<dbReference type="GO" id="GO:0006629">
    <property type="term" value="P:lipid metabolic process"/>
    <property type="evidence" value="ECO:0007669"/>
    <property type="project" value="InterPro"/>
</dbReference>
<feature type="region of interest" description="Disordered" evidence="1">
    <location>
        <begin position="35"/>
        <end position="56"/>
    </location>
</feature>
<evidence type="ECO:0000313" key="5">
    <source>
        <dbReference type="Proteomes" id="UP001196509"/>
    </source>
</evidence>
<reference evidence="4" key="1">
    <citation type="submission" date="2021-08" db="EMBL/GenBank/DDBJ databases">
        <title>Hoeflea bacterium WL0058 sp. nov., isolated from the sediment.</title>
        <authorList>
            <person name="Wang L."/>
            <person name="Zhang D."/>
        </authorList>
    </citation>
    <scope>NUCLEOTIDE SEQUENCE</scope>
    <source>
        <strain evidence="4">WL0058</strain>
    </source>
</reference>
<dbReference type="InterPro" id="IPR002921">
    <property type="entry name" value="Fungal_lipase-type"/>
</dbReference>
<dbReference type="RefSeq" id="WP_220231211.1">
    <property type="nucleotide sequence ID" value="NZ_JAICBX010000006.1"/>
</dbReference>
<dbReference type="Gene3D" id="3.40.50.1820">
    <property type="entry name" value="alpha/beta hydrolase"/>
    <property type="match status" value="1"/>
</dbReference>
<proteinExistence type="predicted"/>
<evidence type="ECO:0000313" key="4">
    <source>
        <dbReference type="EMBL" id="MBW8640493.1"/>
    </source>
</evidence>